<dbReference type="Proteomes" id="UP000471465">
    <property type="component" value="Unassembled WGS sequence"/>
</dbReference>
<dbReference type="EMBL" id="VZIZ01000020">
    <property type="protein sequence ID" value="KAF0568387.1"/>
    <property type="molecule type" value="Genomic_DNA"/>
</dbReference>
<dbReference type="Pfam" id="PF00403">
    <property type="entry name" value="HMA"/>
    <property type="match status" value="1"/>
</dbReference>
<dbReference type="Gene3D" id="3.30.70.100">
    <property type="match status" value="1"/>
</dbReference>
<proteinExistence type="predicted"/>
<gene>
    <name evidence="2" type="ORF">FQV37_1113</name>
</gene>
<accession>A0A6N7C0S1</accession>
<dbReference type="SUPFAM" id="SSF55008">
    <property type="entry name" value="HMA, heavy metal-associated domain"/>
    <property type="match status" value="1"/>
</dbReference>
<dbReference type="GO" id="GO:0046872">
    <property type="term" value="F:metal ion binding"/>
    <property type="evidence" value="ECO:0007669"/>
    <property type="project" value="InterPro"/>
</dbReference>
<dbReference type="InterPro" id="IPR036163">
    <property type="entry name" value="HMA_dom_sf"/>
</dbReference>
<protein>
    <recommendedName>
        <fullName evidence="1">HMA domain-containing protein</fullName>
    </recommendedName>
</protein>
<dbReference type="AlphaFoldDB" id="A0A6N7C0S1"/>
<feature type="domain" description="HMA" evidence="1">
    <location>
        <begin position="4"/>
        <end position="70"/>
    </location>
</feature>
<dbReference type="InterPro" id="IPR006121">
    <property type="entry name" value="HMA_dom"/>
</dbReference>
<dbReference type="RefSeq" id="WP_102092254.1">
    <property type="nucleotide sequence ID" value="NZ_VZIZ01000020.1"/>
</dbReference>
<evidence type="ECO:0000313" key="3">
    <source>
        <dbReference type="Proteomes" id="UP000471465"/>
    </source>
</evidence>
<organism evidence="2 3">
    <name type="scientific">Psychrobacter nivimaris</name>
    <dbReference type="NCBI Taxonomy" id="281738"/>
    <lineage>
        <taxon>Bacteria</taxon>
        <taxon>Pseudomonadati</taxon>
        <taxon>Pseudomonadota</taxon>
        <taxon>Gammaproteobacteria</taxon>
        <taxon>Moraxellales</taxon>
        <taxon>Moraxellaceae</taxon>
        <taxon>Psychrobacter</taxon>
    </lineage>
</organism>
<reference evidence="2 3" key="1">
    <citation type="submission" date="2019-09" db="EMBL/GenBank/DDBJ databases">
        <title>Draft genome sequence of Psychrobacter nivimaris LAMA 639, in search for biotechnological relevant genes.</title>
        <authorList>
            <person name="Lima A.O.S."/>
            <person name="Staloch B.E.K."/>
            <person name="Freitas R.C."/>
            <person name="Niero H."/>
            <person name="Silva M.A.C."/>
        </authorList>
    </citation>
    <scope>NUCLEOTIDE SEQUENCE [LARGE SCALE GENOMIC DNA]</scope>
    <source>
        <strain evidence="2 3">LAMA 639</strain>
    </source>
</reference>
<name>A0A6N7C0S1_9GAMM</name>
<evidence type="ECO:0000259" key="1">
    <source>
        <dbReference type="PROSITE" id="PS50846"/>
    </source>
</evidence>
<evidence type="ECO:0000313" key="2">
    <source>
        <dbReference type="EMBL" id="KAF0568387.1"/>
    </source>
</evidence>
<dbReference type="PROSITE" id="PS50846">
    <property type="entry name" value="HMA_2"/>
    <property type="match status" value="1"/>
</dbReference>
<comment type="caution">
    <text evidence="2">The sequence shown here is derived from an EMBL/GenBank/DDBJ whole genome shotgun (WGS) entry which is preliminary data.</text>
</comment>
<keyword evidence="3" id="KW-1185">Reference proteome</keyword>
<sequence length="85" mass="9149">MAIQMAQVSIENIDDAEGLDSVMTALKNISGVTAINLDPKHNVATVSYDDTDTSIHALTAAISMVDYVTQPFPIDSPQNPHHNDL</sequence>